<dbReference type="PANTHER" id="PTHR23512">
    <property type="entry name" value="MAJOR FACILITATOR SUPERFAMILY DOMAIN-CONTAINING PROTEIN 1"/>
    <property type="match status" value="1"/>
</dbReference>
<keyword evidence="6 26" id="KW-0472">Membrane</keyword>
<feature type="domain" description="Major facilitator superfamily (MFS) profile" evidence="28">
    <location>
        <begin position="13"/>
        <end position="534"/>
    </location>
</feature>
<evidence type="ECO:0000256" key="27">
    <source>
        <dbReference type="SAM" id="SignalP"/>
    </source>
</evidence>
<evidence type="ECO:0000256" key="10">
    <source>
        <dbReference type="ARBA" id="ARBA00044881"/>
    </source>
</evidence>
<feature type="transmembrane region" description="Helical" evidence="26">
    <location>
        <begin position="510"/>
        <end position="531"/>
    </location>
</feature>
<feature type="transmembrane region" description="Helical" evidence="26">
    <location>
        <begin position="82"/>
        <end position="102"/>
    </location>
</feature>
<evidence type="ECO:0000256" key="19">
    <source>
        <dbReference type="ARBA" id="ARBA00044919"/>
    </source>
</evidence>
<dbReference type="Gene3D" id="1.20.1250.20">
    <property type="entry name" value="MFS general substrate transporter like domains"/>
    <property type="match status" value="2"/>
</dbReference>
<feature type="transmembrane region" description="Helical" evidence="26">
    <location>
        <begin position="55"/>
        <end position="75"/>
    </location>
</feature>
<evidence type="ECO:0000256" key="21">
    <source>
        <dbReference type="ARBA" id="ARBA00044985"/>
    </source>
</evidence>
<sequence length="871" mass="92658">MVWNSKTSLHWLVLALACLMVFGNYYCYDLPSALNTPLYQYLGTDYSTYQYQLNLLYSVYSLPNVILPLVAGVLVDRFPSSYMMVAFSLLVCIGQGIFAAGVSTKSFPAMIFGRLLFGMGGESLEVASASIITEWFEGRQTGLAFALGMHLASARLATAANDNLSPWIAHRAANGVPTAVWVGLGVASCSLLCALGLGQICGGIFFGNFNRDSEEELAIEAPTMTTELESDDSTLQAQPPQTSIPALPTSASQSNAVVSHSVDEPSAAISKPTGQPSPQRSLPPALIITTPNTSVKLDTLAPDDASHSSDADATSISALTDPQLDAGYESEEYDEEDEQVHVDQIWSFGGSFWLLLLTTIFIYGSILPFFHVCTDFFQEKWYPGDPQTAGSVMSVPDIISAVGSPLAGIVIDRVGHRSTLLPIASLIIFTAHAVLNYSNVTPLIAMVLLGVAYSLFASALWPCVPFLVGRHQIATAYGLLTSALNVSLLVFPIVVAYVRTQGHAKDFSGMQIFFMGMCVTAFVSCTALLAWDIRFGGGSLLKPSATATDVHSDSGTASTSTLVCSSEEPSSVVAQTDAVVVSPSHGSTPMVTVLGTTIHPLRDSVRVRRRSRPNVHITTHDYGGTEHSTRSAVYFVDGEASPITPVYKAHVVGNGMIVASPATVVHHHHHVPYARSVRARSPTRHPDSSTAIAGVASGRSHDGGSRTDQHSGILEILGLSHGEATTHHNSHAWGFGASHSSHSSSSGHSNCKCHGYNGTHIQEDMDPFDITHGLIDTAILEVDETGQVSPARNNVYGNRAYSRSASPVRSGWVSSARTNTPGGGIYSHADARRISRSTSPVRRLHPASSSLSSSLPPLPPPLPPPPPPPSS</sequence>
<feature type="transmembrane region" description="Helical" evidence="26">
    <location>
        <begin position="180"/>
        <end position="206"/>
    </location>
</feature>
<feature type="region of interest" description="Disordered" evidence="25">
    <location>
        <begin position="675"/>
        <end position="709"/>
    </location>
</feature>
<feature type="signal peptide" evidence="27">
    <location>
        <begin position="1"/>
        <end position="23"/>
    </location>
</feature>
<feature type="chain" id="PRO_5045676657" description="Lysosomal dipeptide transporter MFSD1" evidence="27">
    <location>
        <begin position="24"/>
        <end position="871"/>
    </location>
</feature>
<feature type="compositionally biased region" description="Pro residues" evidence="25">
    <location>
        <begin position="856"/>
        <end position="871"/>
    </location>
</feature>
<feature type="compositionally biased region" description="Basic and acidic residues" evidence="25">
    <location>
        <begin position="699"/>
        <end position="709"/>
    </location>
</feature>
<comment type="catalytic activity">
    <reaction evidence="8">
        <text>L-lysyl-L-alanine(out) = L-lysyl-L-alanine(in)</text>
        <dbReference type="Rhea" id="RHEA:79399"/>
        <dbReference type="ChEBI" id="CHEBI:229954"/>
    </reaction>
</comment>
<keyword evidence="4 26" id="KW-0812">Transmembrane</keyword>
<feature type="region of interest" description="Disordered" evidence="25">
    <location>
        <begin position="806"/>
        <end position="871"/>
    </location>
</feature>
<dbReference type="InterPro" id="IPR011701">
    <property type="entry name" value="MFS"/>
</dbReference>
<evidence type="ECO:0000256" key="1">
    <source>
        <dbReference type="ARBA" id="ARBA00004155"/>
    </source>
</evidence>
<evidence type="ECO:0000256" key="24">
    <source>
        <dbReference type="ARBA" id="ARBA00046376"/>
    </source>
</evidence>
<feature type="transmembrane region" description="Helical" evidence="26">
    <location>
        <begin position="443"/>
        <end position="464"/>
    </location>
</feature>
<evidence type="ECO:0000256" key="7">
    <source>
        <dbReference type="ARBA" id="ARBA00023228"/>
    </source>
</evidence>
<feature type="region of interest" description="Disordered" evidence="25">
    <location>
        <begin position="297"/>
        <end position="319"/>
    </location>
</feature>
<evidence type="ECO:0000256" key="5">
    <source>
        <dbReference type="ARBA" id="ARBA00022989"/>
    </source>
</evidence>
<dbReference type="PROSITE" id="PS50850">
    <property type="entry name" value="MFS"/>
    <property type="match status" value="1"/>
</dbReference>
<evidence type="ECO:0000256" key="11">
    <source>
        <dbReference type="ARBA" id="ARBA00044884"/>
    </source>
</evidence>
<protein>
    <recommendedName>
        <fullName evidence="21">Lysosomal dipeptide transporter MFSD1</fullName>
    </recommendedName>
    <alternativeName>
        <fullName evidence="22">Major facilitator superfamily domain-containing protein 1</fullName>
    </alternativeName>
</protein>
<comment type="similarity">
    <text evidence="2">Belongs to the major facilitator superfamily.</text>
</comment>
<feature type="region of interest" description="Disordered" evidence="25">
    <location>
        <begin position="226"/>
        <end position="285"/>
    </location>
</feature>
<evidence type="ECO:0000256" key="23">
    <source>
        <dbReference type="ARBA" id="ARBA00045709"/>
    </source>
</evidence>
<dbReference type="PANTHER" id="PTHR23512:SF3">
    <property type="entry name" value="MAJOR FACILITATOR SUPERFAMILY DOMAIN-CONTAINING PROTEIN 1"/>
    <property type="match status" value="1"/>
</dbReference>
<comment type="caution">
    <text evidence="29">The sequence shown here is derived from an EMBL/GenBank/DDBJ whole genome shotgun (WGS) entry which is preliminary data.</text>
</comment>
<keyword evidence="7" id="KW-0458">Lysosome</keyword>
<comment type="subunit">
    <text evidence="24">Homodimer. Interacts with lysosomal protein GLMP (via lumenal domain); the interaction starts while both proteins are still in the endoplasmic reticulum and is required for stabilization of MFSD1 in lysosomes but has no direct effect on its targeting to lysosomes or transporter activity.</text>
</comment>
<dbReference type="EMBL" id="JAFCIX010000488">
    <property type="protein sequence ID" value="KAH6588888.1"/>
    <property type="molecule type" value="Genomic_DNA"/>
</dbReference>
<evidence type="ECO:0000313" key="29">
    <source>
        <dbReference type="EMBL" id="KAH6588888.1"/>
    </source>
</evidence>
<comment type="catalytic activity">
    <reaction evidence="18">
        <text>L-histidyl-L-alpha-amino acid(out) = L-histidyl-L-alpha-amino acid(in)</text>
        <dbReference type="Rhea" id="RHEA:79379"/>
        <dbReference type="ChEBI" id="CHEBI:229964"/>
    </reaction>
</comment>
<comment type="catalytic activity">
    <reaction evidence="20">
        <text>L-lysyl-glycine(out) = L-lysyl-glycine(in)</text>
        <dbReference type="Rhea" id="RHEA:79407"/>
        <dbReference type="ChEBI" id="CHEBI:191202"/>
    </reaction>
</comment>
<feature type="transmembrane region" description="Helical" evidence="26">
    <location>
        <begin position="352"/>
        <end position="372"/>
    </location>
</feature>
<dbReference type="InterPro" id="IPR020846">
    <property type="entry name" value="MFS_dom"/>
</dbReference>
<comment type="subcellular location">
    <subcellularLocation>
        <location evidence="1">Lysosome membrane</location>
        <topology evidence="1">Multi-pass membrane protein</topology>
    </subcellularLocation>
</comment>
<comment type="catalytic activity">
    <reaction evidence="17">
        <text>L-arginyl-glycine(out) = L-arginyl-glycine(in)</text>
        <dbReference type="Rhea" id="RHEA:79391"/>
        <dbReference type="ChEBI" id="CHEBI:229955"/>
    </reaction>
</comment>
<feature type="compositionally biased region" description="Polar residues" evidence="25">
    <location>
        <begin position="226"/>
        <end position="258"/>
    </location>
</feature>
<comment type="function">
    <text evidence="23">Lysosomal dipeptide uniporter that selectively exports lysine, arginine or histidine-containing dipeptides with a net positive charge from the lysosome lumen into the cytosol. Could play a role in a specific type of protein O-glycosylation indirectly regulating macrophages migration and tissue invasion. Also essential for liver homeostasis.</text>
</comment>
<feature type="transmembrane region" description="Helical" evidence="26">
    <location>
        <begin position="418"/>
        <end position="437"/>
    </location>
</feature>
<evidence type="ECO:0000256" key="12">
    <source>
        <dbReference type="ARBA" id="ARBA00044891"/>
    </source>
</evidence>
<comment type="catalytic activity">
    <reaction evidence="11">
        <text>L-alpha-aminoacyl-L-histidine(out) = L-alpha-aminoacyl-L-histidine(in)</text>
        <dbReference type="Rhea" id="RHEA:79375"/>
        <dbReference type="ChEBI" id="CHEBI:229967"/>
    </reaction>
</comment>
<name>A0ABQ8EZ19_9FUNG</name>
<evidence type="ECO:0000256" key="6">
    <source>
        <dbReference type="ARBA" id="ARBA00023136"/>
    </source>
</evidence>
<evidence type="ECO:0000256" key="8">
    <source>
        <dbReference type="ARBA" id="ARBA00044876"/>
    </source>
</evidence>
<comment type="catalytic activity">
    <reaction evidence="9">
        <text>L-histidyl-glycine(out) = L-histidyl-glycine(in)</text>
        <dbReference type="Rhea" id="RHEA:79395"/>
        <dbReference type="ChEBI" id="CHEBI:229957"/>
    </reaction>
</comment>
<gene>
    <name evidence="29" type="ORF">BASA50_010422</name>
</gene>
<comment type="catalytic activity">
    <reaction evidence="12">
        <text>L-lysyl-L-alpha-amino acid(out) = L-lysyl-L-alpha-amino acid(in)</text>
        <dbReference type="Rhea" id="RHEA:79387"/>
        <dbReference type="ChEBI" id="CHEBI:229965"/>
    </reaction>
</comment>
<keyword evidence="3" id="KW-0813">Transport</keyword>
<evidence type="ECO:0000256" key="20">
    <source>
        <dbReference type="ARBA" id="ARBA00044924"/>
    </source>
</evidence>
<evidence type="ECO:0000256" key="9">
    <source>
        <dbReference type="ARBA" id="ARBA00044878"/>
    </source>
</evidence>
<comment type="catalytic activity">
    <reaction evidence="15">
        <text>L-arginyl-L-alpha-amino acid(out) = L-arginyl-L-alpha-amino acid(in)</text>
        <dbReference type="Rhea" id="RHEA:79371"/>
        <dbReference type="ChEBI" id="CHEBI:84315"/>
    </reaction>
</comment>
<organism evidence="29 30">
    <name type="scientific">Batrachochytrium salamandrivorans</name>
    <dbReference type="NCBI Taxonomy" id="1357716"/>
    <lineage>
        <taxon>Eukaryota</taxon>
        <taxon>Fungi</taxon>
        <taxon>Fungi incertae sedis</taxon>
        <taxon>Chytridiomycota</taxon>
        <taxon>Chytridiomycota incertae sedis</taxon>
        <taxon>Chytridiomycetes</taxon>
        <taxon>Rhizophydiales</taxon>
        <taxon>Rhizophydiales incertae sedis</taxon>
        <taxon>Batrachochytrium</taxon>
    </lineage>
</organism>
<evidence type="ECO:0000259" key="28">
    <source>
        <dbReference type="PROSITE" id="PS50850"/>
    </source>
</evidence>
<feature type="compositionally biased region" description="Polar residues" evidence="25">
    <location>
        <begin position="806"/>
        <end position="820"/>
    </location>
</feature>
<evidence type="ECO:0000256" key="26">
    <source>
        <dbReference type="SAM" id="Phobius"/>
    </source>
</evidence>
<evidence type="ECO:0000256" key="25">
    <source>
        <dbReference type="SAM" id="MobiDB-lite"/>
    </source>
</evidence>
<dbReference type="InterPro" id="IPR052187">
    <property type="entry name" value="MFSD1"/>
</dbReference>
<evidence type="ECO:0000256" key="22">
    <source>
        <dbReference type="ARBA" id="ARBA00045018"/>
    </source>
</evidence>
<proteinExistence type="inferred from homology"/>
<evidence type="ECO:0000256" key="16">
    <source>
        <dbReference type="ARBA" id="ARBA00044900"/>
    </source>
</evidence>
<evidence type="ECO:0000256" key="14">
    <source>
        <dbReference type="ARBA" id="ARBA00044898"/>
    </source>
</evidence>
<evidence type="ECO:0000256" key="15">
    <source>
        <dbReference type="ARBA" id="ARBA00044899"/>
    </source>
</evidence>
<accession>A0ABQ8EZ19</accession>
<keyword evidence="27" id="KW-0732">Signal</keyword>
<evidence type="ECO:0000256" key="18">
    <source>
        <dbReference type="ARBA" id="ARBA00044912"/>
    </source>
</evidence>
<keyword evidence="30" id="KW-1185">Reference proteome</keyword>
<evidence type="ECO:0000313" key="30">
    <source>
        <dbReference type="Proteomes" id="UP001648503"/>
    </source>
</evidence>
<keyword evidence="5 26" id="KW-1133">Transmembrane helix</keyword>
<dbReference type="Pfam" id="PF07690">
    <property type="entry name" value="MFS_1"/>
    <property type="match status" value="2"/>
</dbReference>
<feature type="transmembrane region" description="Helical" evidence="26">
    <location>
        <begin position="476"/>
        <end position="498"/>
    </location>
</feature>
<dbReference type="InterPro" id="IPR036259">
    <property type="entry name" value="MFS_trans_sf"/>
</dbReference>
<comment type="catalytic activity">
    <reaction evidence="19">
        <text>L-alanyl-L-lysine(out) = L-alanyl-L-lysine(in)</text>
        <dbReference type="Rhea" id="RHEA:79415"/>
        <dbReference type="ChEBI" id="CHEBI:192470"/>
    </reaction>
</comment>
<comment type="catalytic activity">
    <reaction evidence="13">
        <text>L-alpha-aminoacyl-L-lysine(out) = L-alpha-aminoacyl-L-lysine(in)</text>
        <dbReference type="Rhea" id="RHEA:79383"/>
        <dbReference type="ChEBI" id="CHEBI:229966"/>
    </reaction>
</comment>
<dbReference type="PROSITE" id="PS51257">
    <property type="entry name" value="PROKAR_LIPOPROTEIN"/>
    <property type="match status" value="1"/>
</dbReference>
<comment type="catalytic activity">
    <reaction evidence="16">
        <text>L-lysyl-L-lysine(out) = L-lysyl-L-lysine(in)</text>
        <dbReference type="Rhea" id="RHEA:79403"/>
        <dbReference type="ChEBI" id="CHEBI:229956"/>
    </reaction>
</comment>
<evidence type="ECO:0000256" key="13">
    <source>
        <dbReference type="ARBA" id="ARBA00044893"/>
    </source>
</evidence>
<reference evidence="29 30" key="1">
    <citation type="submission" date="2021-02" db="EMBL/GenBank/DDBJ databases">
        <title>Variation within the Batrachochytrium salamandrivorans European outbreak.</title>
        <authorList>
            <person name="Kelly M."/>
            <person name="Pasmans F."/>
            <person name="Shea T.P."/>
            <person name="Munoz J.F."/>
            <person name="Carranza S."/>
            <person name="Cuomo C.A."/>
            <person name="Martel A."/>
        </authorList>
    </citation>
    <scope>NUCLEOTIDE SEQUENCE [LARGE SCALE GENOMIC DNA]</scope>
    <source>
        <strain evidence="29 30">AMFP18/2</strain>
    </source>
</reference>
<evidence type="ECO:0000256" key="17">
    <source>
        <dbReference type="ARBA" id="ARBA00044903"/>
    </source>
</evidence>
<comment type="catalytic activity">
    <reaction evidence="10">
        <text>L-alpha-aminoacyl-L-arginine(out) = L-alpha-aminoacyl-L-arginine(in)</text>
        <dbReference type="Rhea" id="RHEA:79367"/>
        <dbReference type="ChEBI" id="CHEBI:229968"/>
    </reaction>
</comment>
<evidence type="ECO:0000256" key="2">
    <source>
        <dbReference type="ARBA" id="ARBA00008335"/>
    </source>
</evidence>
<dbReference type="SUPFAM" id="SSF103473">
    <property type="entry name" value="MFS general substrate transporter"/>
    <property type="match status" value="1"/>
</dbReference>
<evidence type="ECO:0000256" key="3">
    <source>
        <dbReference type="ARBA" id="ARBA00022448"/>
    </source>
</evidence>
<evidence type="ECO:0000256" key="4">
    <source>
        <dbReference type="ARBA" id="ARBA00022692"/>
    </source>
</evidence>
<dbReference type="Proteomes" id="UP001648503">
    <property type="component" value="Unassembled WGS sequence"/>
</dbReference>
<comment type="catalytic activity">
    <reaction evidence="14">
        <text>L-aspartyl-L-lysine(out) = L-aspartyl-L-lysine(in)</text>
        <dbReference type="Rhea" id="RHEA:79411"/>
        <dbReference type="ChEBI" id="CHEBI:229953"/>
    </reaction>
</comment>